<comment type="catalytic activity">
    <reaction evidence="1">
        <text>Hydrolysis of terminal, non-reducing alpha-D-galactose residues in alpha-D-galactosides, including galactose oligosaccharides, galactomannans and galactolipids.</text>
        <dbReference type="EC" id="3.2.1.22"/>
    </reaction>
</comment>
<name>A0AAV9HHI5_9PEZI</name>
<reference evidence="5" key="2">
    <citation type="submission" date="2023-06" db="EMBL/GenBank/DDBJ databases">
        <authorList>
            <consortium name="Lawrence Berkeley National Laboratory"/>
            <person name="Mondo S.J."/>
            <person name="Hensen N."/>
            <person name="Bonometti L."/>
            <person name="Westerberg I."/>
            <person name="Brannstrom I.O."/>
            <person name="Guillou S."/>
            <person name="Cros-Aarteil S."/>
            <person name="Calhoun S."/>
            <person name="Haridas S."/>
            <person name="Kuo A."/>
            <person name="Pangilinan J."/>
            <person name="Riley R."/>
            <person name="Labutti K."/>
            <person name="Andreopoulos B."/>
            <person name="Lipzen A."/>
            <person name="Chen C."/>
            <person name="Yanf M."/>
            <person name="Daum C."/>
            <person name="Ng V."/>
            <person name="Clum A."/>
            <person name="Steindorff A."/>
            <person name="Ohm R."/>
            <person name="Martin F."/>
            <person name="Silar P."/>
            <person name="Natvig D."/>
            <person name="Lalanne C."/>
            <person name="Gautier V."/>
            <person name="Ament-Velasquez S.L."/>
            <person name="Kruys A."/>
            <person name="Hutchinson M.I."/>
            <person name="Powell A.J."/>
            <person name="Barry K."/>
            <person name="Miller A.N."/>
            <person name="Grigoriev I.V."/>
            <person name="Debuchy R."/>
            <person name="Gladieux P."/>
            <person name="Thoren M.H."/>
            <person name="Johannesson H."/>
        </authorList>
    </citation>
    <scope>NUCLEOTIDE SEQUENCE</scope>
    <source>
        <strain evidence="5">PSN324</strain>
    </source>
</reference>
<dbReference type="InterPro" id="IPR013785">
    <property type="entry name" value="Aldolase_TIM"/>
</dbReference>
<proteinExistence type="predicted"/>
<feature type="domain" description="Glycoside-hydrolase family GH114 TIM-barrel" evidence="4">
    <location>
        <begin position="29"/>
        <end position="162"/>
    </location>
</feature>
<protein>
    <recommendedName>
        <fullName evidence="2">alpha-galactosidase</fullName>
        <ecNumber evidence="2">3.2.1.22</ecNumber>
    </recommendedName>
</protein>
<dbReference type="PANTHER" id="PTHR35273">
    <property type="entry name" value="ALPHA-1,4 POLYGALACTOSAMINIDASE, PUTATIVE (AFU_ORTHOLOGUE AFUA_3G07890)-RELATED"/>
    <property type="match status" value="1"/>
</dbReference>
<reference evidence="5" key="1">
    <citation type="journal article" date="2023" name="Mol. Phylogenet. Evol.">
        <title>Genome-scale phylogeny and comparative genomics of the fungal order Sordariales.</title>
        <authorList>
            <person name="Hensen N."/>
            <person name="Bonometti L."/>
            <person name="Westerberg I."/>
            <person name="Brannstrom I.O."/>
            <person name="Guillou S."/>
            <person name="Cros-Aarteil S."/>
            <person name="Calhoun S."/>
            <person name="Haridas S."/>
            <person name="Kuo A."/>
            <person name="Mondo S."/>
            <person name="Pangilinan J."/>
            <person name="Riley R."/>
            <person name="LaButti K."/>
            <person name="Andreopoulos B."/>
            <person name="Lipzen A."/>
            <person name="Chen C."/>
            <person name="Yan M."/>
            <person name="Daum C."/>
            <person name="Ng V."/>
            <person name="Clum A."/>
            <person name="Steindorff A."/>
            <person name="Ohm R.A."/>
            <person name="Martin F."/>
            <person name="Silar P."/>
            <person name="Natvig D.O."/>
            <person name="Lalanne C."/>
            <person name="Gautier V."/>
            <person name="Ament-Velasquez S.L."/>
            <person name="Kruys A."/>
            <person name="Hutchinson M.I."/>
            <person name="Powell A.J."/>
            <person name="Barry K."/>
            <person name="Miller A.N."/>
            <person name="Grigoriev I.V."/>
            <person name="Debuchy R."/>
            <person name="Gladieux P."/>
            <person name="Hiltunen Thoren M."/>
            <person name="Johannesson H."/>
        </authorList>
    </citation>
    <scope>NUCLEOTIDE SEQUENCE</scope>
    <source>
        <strain evidence="5">PSN324</strain>
    </source>
</reference>
<dbReference type="InterPro" id="IPR004352">
    <property type="entry name" value="GH114_TIM-barrel"/>
</dbReference>
<dbReference type="SUPFAM" id="SSF51445">
    <property type="entry name" value="(Trans)glycosidases"/>
    <property type="match status" value="1"/>
</dbReference>
<dbReference type="GO" id="GO:0004557">
    <property type="term" value="F:alpha-galactosidase activity"/>
    <property type="evidence" value="ECO:0007669"/>
    <property type="project" value="UniProtKB-EC"/>
</dbReference>
<evidence type="ECO:0000259" key="4">
    <source>
        <dbReference type="Pfam" id="PF03537"/>
    </source>
</evidence>
<dbReference type="InterPro" id="IPR017853">
    <property type="entry name" value="GH"/>
</dbReference>
<keyword evidence="5" id="KW-0378">Hydrolase</keyword>
<keyword evidence="3" id="KW-0732">Signal</keyword>
<gene>
    <name evidence="5" type="ORF">QBC42DRAFT_298790</name>
</gene>
<evidence type="ECO:0000313" key="6">
    <source>
        <dbReference type="Proteomes" id="UP001321749"/>
    </source>
</evidence>
<accession>A0AAV9HHI5</accession>
<dbReference type="Gene3D" id="3.20.20.70">
    <property type="entry name" value="Aldolase class I"/>
    <property type="match status" value="1"/>
</dbReference>
<sequence length="322" mass="34059">MISAFLTLSLASLALGQVNVPSGFTPGVKWQIEIQTPISPSGTLLPSDTLVWDIDLYHAAADPRIIPYIRSQIPGAIVICYFNASLVQPSDCDYNSIWAHSGLLGSRHPDPGFEEESFIDVRNPRAVDFIGNRITLAARIGCDGVDPDNIDTYHYDENGTNLKNAPELTANVSSSLDFAVLENCAAYRQPDRDTEPFCAAYQDAYSRAGKPVLSIEYPPTLGSPTTGACNTRGVTQADYGGTCGSLLTADKDGFSTVLKIQGGIGELNGCTQYCGAGVGREVVVTRTEEGEEECPGPYTTPAVVEAAAAAAAGGVKVGGRRS</sequence>
<feature type="signal peptide" evidence="3">
    <location>
        <begin position="1"/>
        <end position="16"/>
    </location>
</feature>
<dbReference type="EMBL" id="MU865018">
    <property type="protein sequence ID" value="KAK4460150.1"/>
    <property type="molecule type" value="Genomic_DNA"/>
</dbReference>
<evidence type="ECO:0000313" key="5">
    <source>
        <dbReference type="EMBL" id="KAK4460150.1"/>
    </source>
</evidence>
<dbReference type="Proteomes" id="UP001321749">
    <property type="component" value="Unassembled WGS sequence"/>
</dbReference>
<evidence type="ECO:0000256" key="1">
    <source>
        <dbReference type="ARBA" id="ARBA00001255"/>
    </source>
</evidence>
<comment type="caution">
    <text evidence="5">The sequence shown here is derived from an EMBL/GenBank/DDBJ whole genome shotgun (WGS) entry which is preliminary data.</text>
</comment>
<dbReference type="AlphaFoldDB" id="A0AAV9HHI5"/>
<dbReference type="EC" id="3.2.1.22" evidence="2"/>
<dbReference type="PANTHER" id="PTHR35273:SF2">
    <property type="entry name" value="ALPHA-GALACTOSIDASE"/>
    <property type="match status" value="1"/>
</dbReference>
<feature type="chain" id="PRO_5043821515" description="alpha-galactosidase" evidence="3">
    <location>
        <begin position="17"/>
        <end position="322"/>
    </location>
</feature>
<evidence type="ECO:0000256" key="2">
    <source>
        <dbReference type="ARBA" id="ARBA00012755"/>
    </source>
</evidence>
<evidence type="ECO:0000256" key="3">
    <source>
        <dbReference type="SAM" id="SignalP"/>
    </source>
</evidence>
<dbReference type="Pfam" id="PF03537">
    <property type="entry name" value="Glyco_hydro_114"/>
    <property type="match status" value="1"/>
</dbReference>
<keyword evidence="6" id="KW-1185">Reference proteome</keyword>
<organism evidence="5 6">
    <name type="scientific">Cladorrhinum samala</name>
    <dbReference type="NCBI Taxonomy" id="585594"/>
    <lineage>
        <taxon>Eukaryota</taxon>
        <taxon>Fungi</taxon>
        <taxon>Dikarya</taxon>
        <taxon>Ascomycota</taxon>
        <taxon>Pezizomycotina</taxon>
        <taxon>Sordariomycetes</taxon>
        <taxon>Sordariomycetidae</taxon>
        <taxon>Sordariales</taxon>
        <taxon>Podosporaceae</taxon>
        <taxon>Cladorrhinum</taxon>
    </lineage>
</organism>